<evidence type="ECO:0000313" key="9">
    <source>
        <dbReference type="Proteomes" id="UP000662986"/>
    </source>
</evidence>
<feature type="domain" description="Cation efflux protein transmembrane" evidence="7">
    <location>
        <begin position="24"/>
        <end position="227"/>
    </location>
</feature>
<dbReference type="EMBL" id="CP070619">
    <property type="protein sequence ID" value="QSE91547.1"/>
    <property type="molecule type" value="Genomic_DNA"/>
</dbReference>
<dbReference type="PANTHER" id="PTHR13414:SF9">
    <property type="entry name" value="PROTON-COUPLED ZINC ANTIPORTER SLC30A9, MITOCHONDRIAL"/>
    <property type="match status" value="1"/>
</dbReference>
<organism evidence="8 9">
    <name type="scientific">Rhodococcus pseudokoreensis</name>
    <dbReference type="NCBI Taxonomy" id="2811421"/>
    <lineage>
        <taxon>Bacteria</taxon>
        <taxon>Bacillati</taxon>
        <taxon>Actinomycetota</taxon>
        <taxon>Actinomycetes</taxon>
        <taxon>Mycobacteriales</taxon>
        <taxon>Nocardiaceae</taxon>
        <taxon>Rhodococcus</taxon>
    </lineage>
</organism>
<evidence type="ECO:0000256" key="4">
    <source>
        <dbReference type="ARBA" id="ARBA00022989"/>
    </source>
</evidence>
<dbReference type="RefSeq" id="WP_206007973.1">
    <property type="nucleotide sequence ID" value="NZ_CP070619.1"/>
</dbReference>
<dbReference type="Proteomes" id="UP000662986">
    <property type="component" value="Chromosome"/>
</dbReference>
<keyword evidence="4 6" id="KW-1133">Transmembrane helix</keyword>
<feature type="transmembrane region" description="Helical" evidence="6">
    <location>
        <begin position="184"/>
        <end position="203"/>
    </location>
</feature>
<keyword evidence="2" id="KW-0813">Transport</keyword>
<name>A0A974W6F8_9NOCA</name>
<feature type="transmembrane region" description="Helical" evidence="6">
    <location>
        <begin position="209"/>
        <end position="227"/>
    </location>
</feature>
<keyword evidence="9" id="KW-1185">Reference proteome</keyword>
<evidence type="ECO:0000256" key="1">
    <source>
        <dbReference type="ARBA" id="ARBA00004141"/>
    </source>
</evidence>
<dbReference type="NCBIfam" id="TIGR01297">
    <property type="entry name" value="CDF"/>
    <property type="match status" value="1"/>
</dbReference>
<dbReference type="InterPro" id="IPR002524">
    <property type="entry name" value="Cation_efflux"/>
</dbReference>
<evidence type="ECO:0000256" key="3">
    <source>
        <dbReference type="ARBA" id="ARBA00022692"/>
    </source>
</evidence>
<comment type="subcellular location">
    <subcellularLocation>
        <location evidence="1">Membrane</location>
        <topology evidence="1">Multi-pass membrane protein</topology>
    </subcellularLocation>
</comment>
<evidence type="ECO:0000259" key="7">
    <source>
        <dbReference type="Pfam" id="PF01545"/>
    </source>
</evidence>
<feature type="transmembrane region" description="Helical" evidence="6">
    <location>
        <begin position="128"/>
        <end position="149"/>
    </location>
</feature>
<evidence type="ECO:0000256" key="2">
    <source>
        <dbReference type="ARBA" id="ARBA00022448"/>
    </source>
</evidence>
<dbReference type="SUPFAM" id="SSF161111">
    <property type="entry name" value="Cation efflux protein transmembrane domain-like"/>
    <property type="match status" value="1"/>
</dbReference>
<dbReference type="Gene3D" id="1.20.1510.10">
    <property type="entry name" value="Cation efflux protein transmembrane domain"/>
    <property type="match status" value="1"/>
</dbReference>
<reference evidence="8 9" key="2">
    <citation type="journal article" date="2022" name="Arch. Microbiol.">
        <title>Rhodococcus pseudokoreensis sp. nov. isolated from the rhizosphere of young M26 apple rootstocks.</title>
        <authorList>
            <person name="Kampfer P."/>
            <person name="Glaeser S.P."/>
            <person name="Blom J."/>
            <person name="Wolf J."/>
            <person name="Benning S."/>
            <person name="Schloter M."/>
            <person name="Neumann-Schaal M."/>
        </authorList>
    </citation>
    <scope>NUCLEOTIDE SEQUENCE [LARGE SCALE GENOMIC DNA]</scope>
    <source>
        <strain evidence="8 9">R79</strain>
    </source>
</reference>
<dbReference type="InterPro" id="IPR040177">
    <property type="entry name" value="SLC30A9"/>
</dbReference>
<evidence type="ECO:0000256" key="5">
    <source>
        <dbReference type="ARBA" id="ARBA00023136"/>
    </source>
</evidence>
<dbReference type="InterPro" id="IPR058533">
    <property type="entry name" value="Cation_efflux_TM"/>
</dbReference>
<sequence length="332" mass="34889">MTSRPDRGPRRAGDAAGGDSVRTVVIAFGANFGVAIAKSVAAMVTGSASMVAESAHSWADTGNQVFLLIAHRRSTRAADAARPLGYGREAYVWSLLAAVGLFVAGGSVSVWHGVTELLGASSVGEDYLVAYVVLAIAFVLEGASLLRAIKQLRAEADSHDRDLFDYALETSDPTVRAVFAEDSAAIIGIVIAAAGIGLHQLTGAAVWDASGSVLVGVLLGAVAVVLIDRNRRFLTGEPGSAELREAAIARIEALPEVATVRFVRLEYLGPRQLFIVASVDLVGDKAESHVARTLRKLEGELERHPQIVDAVLTVADPDPSDIDGDSRTGEER</sequence>
<reference evidence="8 9" key="1">
    <citation type="journal article" date="2021" name="Microbiol. Resour. Announc.">
        <title>Complete Genome Sequences of Two Rhodococcus sp. Strains with Large and Linear Chromosomes, Isolated from Apple Rhizosphere.</title>
        <authorList>
            <person name="Benning S."/>
            <person name="Brugnone N."/>
            <person name="Siani R."/>
            <person name="Kublik S."/>
            <person name="Schloter M."/>
            <person name="Rad V."/>
        </authorList>
    </citation>
    <scope>NUCLEOTIDE SEQUENCE [LARGE SCALE GENOMIC DNA]</scope>
    <source>
        <strain evidence="8 9">R79</strain>
    </source>
</reference>
<accession>A0A974W6F8</accession>
<feature type="transmembrane region" description="Helical" evidence="6">
    <location>
        <begin position="90"/>
        <end position="108"/>
    </location>
</feature>
<dbReference type="InterPro" id="IPR027469">
    <property type="entry name" value="Cation_efflux_TMD_sf"/>
</dbReference>
<dbReference type="PANTHER" id="PTHR13414">
    <property type="entry name" value="HUEL-CATION TRANSPORTER"/>
    <property type="match status" value="1"/>
</dbReference>
<evidence type="ECO:0000256" key="6">
    <source>
        <dbReference type="SAM" id="Phobius"/>
    </source>
</evidence>
<evidence type="ECO:0000313" key="8">
    <source>
        <dbReference type="EMBL" id="QSE91547.1"/>
    </source>
</evidence>
<dbReference type="Pfam" id="PF01545">
    <property type="entry name" value="Cation_efflux"/>
    <property type="match status" value="1"/>
</dbReference>
<protein>
    <submittedName>
        <fullName evidence="8">Cation diffusion facilitator family transporter</fullName>
    </submittedName>
</protein>
<keyword evidence="5 6" id="KW-0472">Membrane</keyword>
<proteinExistence type="predicted"/>
<gene>
    <name evidence="8" type="ORF">JWS13_24395</name>
</gene>
<keyword evidence="3 6" id="KW-0812">Transmembrane</keyword>